<feature type="transmembrane region" description="Helical" evidence="7">
    <location>
        <begin position="152"/>
        <end position="172"/>
    </location>
</feature>
<gene>
    <name evidence="9" type="ordered locus">Cd36_30550</name>
    <name evidence="10" type="ORF">CD36_30550</name>
</gene>
<dbReference type="FunFam" id="1.20.1740.10:FF:000125">
    <property type="entry name" value="Arginine permease, putative"/>
    <property type="match status" value="1"/>
</dbReference>
<feature type="transmembrane region" description="Helical" evidence="7">
    <location>
        <begin position="71"/>
        <end position="89"/>
    </location>
</feature>
<feature type="transmembrane region" description="Helical" evidence="7">
    <location>
        <begin position="459"/>
        <end position="480"/>
    </location>
</feature>
<dbReference type="GO" id="GO:0016020">
    <property type="term" value="C:membrane"/>
    <property type="evidence" value="ECO:0007669"/>
    <property type="project" value="UniProtKB-SubCell"/>
</dbReference>
<feature type="transmembrane region" description="Helical" evidence="7">
    <location>
        <begin position="178"/>
        <end position="202"/>
    </location>
</feature>
<feature type="transmembrane region" description="Helical" evidence="7">
    <location>
        <begin position="40"/>
        <end position="59"/>
    </location>
</feature>
<dbReference type="GO" id="GO:0015171">
    <property type="term" value="F:amino acid transmembrane transporter activity"/>
    <property type="evidence" value="ECO:0007669"/>
    <property type="project" value="TreeGrafter"/>
</dbReference>
<feature type="domain" description="Amino acid permease/ SLC12A" evidence="8">
    <location>
        <begin position="41"/>
        <end position="515"/>
    </location>
</feature>
<evidence type="ECO:0000256" key="6">
    <source>
        <dbReference type="SAM" id="MobiDB-lite"/>
    </source>
</evidence>
<evidence type="ECO:0000313" key="9">
    <source>
        <dbReference type="CGD" id="CAL0000167836"/>
    </source>
</evidence>
<dbReference type="eggNOG" id="KOG1286">
    <property type="taxonomic scope" value="Eukaryota"/>
</dbReference>
<feature type="transmembrane region" description="Helical" evidence="7">
    <location>
        <begin position="409"/>
        <end position="430"/>
    </location>
</feature>
<feature type="transmembrane region" description="Helical" evidence="7">
    <location>
        <begin position="276"/>
        <end position="297"/>
    </location>
</feature>
<dbReference type="PIRSF" id="PIRSF006060">
    <property type="entry name" value="AA_transporter"/>
    <property type="match status" value="1"/>
</dbReference>
<dbReference type="CGD" id="CAL0000167836">
    <property type="gene designation" value="Cd36_30550"/>
</dbReference>
<evidence type="ECO:0000313" key="11">
    <source>
        <dbReference type="Proteomes" id="UP000002605"/>
    </source>
</evidence>
<keyword evidence="11" id="KW-1185">Reference proteome</keyword>
<dbReference type="Pfam" id="PF00324">
    <property type="entry name" value="AA_permease"/>
    <property type="match status" value="1"/>
</dbReference>
<dbReference type="PANTHER" id="PTHR43341:SF4">
    <property type="entry name" value="ARGININE PERMEASE CAN1-RELATED"/>
    <property type="match status" value="1"/>
</dbReference>
<keyword evidence="3 7" id="KW-0812">Transmembrane</keyword>
<dbReference type="RefSeq" id="XP_002422067.1">
    <property type="nucleotide sequence ID" value="XM_002422022.1"/>
</dbReference>
<feature type="transmembrane region" description="Helical" evidence="7">
    <location>
        <begin position="317"/>
        <end position="342"/>
    </location>
</feature>
<reference evidence="10 11" key="1">
    <citation type="journal article" date="2009" name="Genome Res.">
        <title>Comparative genomics of the fungal pathogens Candida dubliniensis and Candida albicans.</title>
        <authorList>
            <person name="Jackson A.P."/>
            <person name="Gamble J.A."/>
            <person name="Yeomans T."/>
            <person name="Moran G.P."/>
            <person name="Saunders D."/>
            <person name="Harris D."/>
            <person name="Aslett M."/>
            <person name="Barrell J.F."/>
            <person name="Butler G."/>
            <person name="Citiulo F."/>
            <person name="Coleman D.C."/>
            <person name="de Groot P.W.J."/>
            <person name="Goodwin T.J."/>
            <person name="Quail M.A."/>
            <person name="McQuillan J."/>
            <person name="Munro C.A."/>
            <person name="Pain A."/>
            <person name="Poulter R.T."/>
            <person name="Rajandream M.A."/>
            <person name="Renauld H."/>
            <person name="Spiering M.J."/>
            <person name="Tivey A."/>
            <person name="Gow N.A.R."/>
            <person name="Barrell B."/>
            <person name="Sullivan D.J."/>
            <person name="Berriman M."/>
        </authorList>
    </citation>
    <scope>NUCLEOTIDE SEQUENCE [LARGE SCALE GENOMIC DNA]</scope>
    <source>
        <strain evidence="11">CD36 / ATCC MYA-646 / CBS 7987 / NCPF 3949 / NRRL Y-17841</strain>
    </source>
</reference>
<dbReference type="VEuPathDB" id="FungiDB:CD36_30550"/>
<dbReference type="EMBL" id="FM992695">
    <property type="protein sequence ID" value="CAX40068.1"/>
    <property type="molecule type" value="Genomic_DNA"/>
</dbReference>
<evidence type="ECO:0000256" key="1">
    <source>
        <dbReference type="ARBA" id="ARBA00004141"/>
    </source>
</evidence>
<evidence type="ECO:0000256" key="4">
    <source>
        <dbReference type="ARBA" id="ARBA00022989"/>
    </source>
</evidence>
<evidence type="ECO:0000256" key="5">
    <source>
        <dbReference type="ARBA" id="ARBA00023136"/>
    </source>
</evidence>
<accession>B9WLV6</accession>
<comment type="similarity">
    <text evidence="2">Belongs to the amino acid-polyamine-organocation (APC) superfamily. YAT (TC 2.A.3.10) family.</text>
</comment>
<protein>
    <submittedName>
        <fullName evidence="10">Arginine permease, putative</fullName>
    </submittedName>
</protein>
<dbReference type="Proteomes" id="UP000002605">
    <property type="component" value="Chromosome R"/>
</dbReference>
<proteinExistence type="inferred from homology"/>
<comment type="subcellular location">
    <subcellularLocation>
        <location evidence="1">Membrane</location>
        <topology evidence="1">Multi-pass membrane protein</topology>
    </subcellularLocation>
</comment>
<evidence type="ECO:0000256" key="3">
    <source>
        <dbReference type="ARBA" id="ARBA00022692"/>
    </source>
</evidence>
<dbReference type="HOGENOM" id="CLU_007946_12_1_1"/>
<name>B9WLV6_CANDC</name>
<feature type="compositionally biased region" description="Polar residues" evidence="6">
    <location>
        <begin position="7"/>
        <end position="17"/>
    </location>
</feature>
<evidence type="ECO:0000256" key="2">
    <source>
        <dbReference type="ARBA" id="ARBA00006983"/>
    </source>
</evidence>
<dbReference type="AlphaFoldDB" id="B9WLV6"/>
<keyword evidence="5 7" id="KW-0472">Membrane</keyword>
<organism evidence="10 11">
    <name type="scientific">Candida dubliniensis (strain CD36 / ATCC MYA-646 / CBS 7987 / NCPF 3949 / NRRL Y-17841)</name>
    <name type="common">Yeast</name>
    <dbReference type="NCBI Taxonomy" id="573826"/>
    <lineage>
        <taxon>Eukaryota</taxon>
        <taxon>Fungi</taxon>
        <taxon>Dikarya</taxon>
        <taxon>Ascomycota</taxon>
        <taxon>Saccharomycotina</taxon>
        <taxon>Pichiomycetes</taxon>
        <taxon>Debaryomycetaceae</taxon>
        <taxon>Candida/Lodderomyces clade</taxon>
        <taxon>Candida</taxon>
    </lineage>
</organism>
<evidence type="ECO:0000256" key="7">
    <source>
        <dbReference type="SAM" id="Phobius"/>
    </source>
</evidence>
<dbReference type="GeneID" id="8050180"/>
<keyword evidence="4 7" id="KW-1133">Transmembrane helix</keyword>
<feature type="transmembrane region" description="Helical" evidence="7">
    <location>
        <begin position="119"/>
        <end position="140"/>
    </location>
</feature>
<dbReference type="Gene3D" id="1.20.1740.10">
    <property type="entry name" value="Amino acid/polyamine transporter I"/>
    <property type="match status" value="1"/>
</dbReference>
<dbReference type="PANTHER" id="PTHR43341">
    <property type="entry name" value="AMINO ACID PERMEASE"/>
    <property type="match status" value="1"/>
</dbReference>
<dbReference type="InterPro" id="IPR004841">
    <property type="entry name" value="AA-permease/SLC12A_dom"/>
</dbReference>
<sequence length="531" mass="60225">MNEETHLLTSSFNQQEVGNEHPTHPHPHPHANTKRLLTSLHTSMISLGGIIGTGLFIGVRITLLNGPIISLMSYLYISLICFYIIQAVGEMSCYMPLNGSLCQFQFIYISNPIGIINNFIYWISWSITLALELSLIYNMLKYWQWQWLDIIGETWMIFIIWTILTICNLFPVNNYGNIEFIITIFKIFFMMGWIVISISLIMNNGSGSGFKYWNKDLIWGIDYIKVIENPVGSKLINILSSLISSCFTFQSIESVAICSGEIIDVHKNLPRAIKYVVSRIVIFYILTLFLLTLMIPSNDPRLVSSGEGDNDMFSSPFLIGLINMGMSSSSFLLGFFNFIILISMVSAANSNIYFGSRCLLSMVEEGYFPVMFGETTKSGVPLNAILLTSSIGLISLLSKFKSIDIFYKLLINLSSTSGLIMWLFISISYLQFRKALAFNSIVYENLAYTAIHRFPMIKFSYITIVSIVTIIIGNGIVNIWEFSWDSFISCYLTSIILIVGSVWLSMIWKQPILKKVEDIDIFTDQSVHAFK</sequence>
<evidence type="ECO:0000313" key="10">
    <source>
        <dbReference type="EMBL" id="CAX40068.1"/>
    </source>
</evidence>
<dbReference type="KEGG" id="cdu:CD36_30550"/>
<dbReference type="OrthoDB" id="5982228at2759"/>
<feature type="region of interest" description="Disordered" evidence="6">
    <location>
        <begin position="1"/>
        <end position="30"/>
    </location>
</feature>
<feature type="transmembrane region" description="Helical" evidence="7">
    <location>
        <begin position="486"/>
        <end position="508"/>
    </location>
</feature>
<evidence type="ECO:0000259" key="8">
    <source>
        <dbReference type="Pfam" id="PF00324"/>
    </source>
</evidence>
<dbReference type="InterPro" id="IPR050524">
    <property type="entry name" value="APC_YAT"/>
</dbReference>